<dbReference type="InterPro" id="IPR023614">
    <property type="entry name" value="Porin_dom_sf"/>
</dbReference>
<sequence>MMKRSLLALLIPALLATGGVQAAEIYNKDGNKVDLNGKINVGHLFSDDTGNDGDVSYARFGFKGETQIAQDLTGYAQWQYNFQLNKTEGADALSGDKTRLGFAGLKFGKWGSFDYGRNYGLVYDALAWTDMLPKFGGDSGYADGFLSTRSTGVATWRNSNFFGLVDGLNVALQYQGKNDRTGTDAVRRSNGDGYATSVSYNADSGLSVVGTYANLGRTQAQNNAARGEGDRAESWATAIKYDANQIYLATVYGNTHNATPISGGFANKAVNFEAVAQYQFLNGFRPSLAYVSSRGKDIENIGDADIVKYVSFGANYYFNKNFLAYAEYKVNLLSDNNPLGLANDDVTGVGLNYQF</sequence>
<evidence type="ECO:0000313" key="7">
    <source>
        <dbReference type="Proteomes" id="UP000239181"/>
    </source>
</evidence>
<dbReference type="InterPro" id="IPR033900">
    <property type="entry name" value="Gram_neg_porin_domain"/>
</dbReference>
<dbReference type="GO" id="GO:0034220">
    <property type="term" value="P:monoatomic ion transmembrane transport"/>
    <property type="evidence" value="ECO:0007669"/>
    <property type="project" value="InterPro"/>
</dbReference>
<evidence type="ECO:0000256" key="1">
    <source>
        <dbReference type="ARBA" id="ARBA00004571"/>
    </source>
</evidence>
<dbReference type="InterPro" id="IPR001702">
    <property type="entry name" value="Porin_Gram-ve"/>
</dbReference>
<comment type="similarity">
    <text evidence="2">Belongs to the Gram-negative porin family.</text>
</comment>
<name>A0A2S9I7Z4_9GAMM</name>
<accession>A0A2S9I7Z4</accession>
<dbReference type="PANTHER" id="PTHR34501:SF2">
    <property type="entry name" value="OUTER MEMBRANE PORIN F-RELATED"/>
    <property type="match status" value="1"/>
</dbReference>
<evidence type="ECO:0000256" key="5">
    <source>
        <dbReference type="SAM" id="SignalP"/>
    </source>
</evidence>
<organism evidence="6 7">
    <name type="scientific">Pantoea coffeiphila</name>
    <dbReference type="NCBI Taxonomy" id="1465635"/>
    <lineage>
        <taxon>Bacteria</taxon>
        <taxon>Pseudomonadati</taxon>
        <taxon>Pseudomonadota</taxon>
        <taxon>Gammaproteobacteria</taxon>
        <taxon>Enterobacterales</taxon>
        <taxon>Erwiniaceae</taxon>
        <taxon>Pantoea</taxon>
    </lineage>
</organism>
<proteinExistence type="inferred from homology"/>
<dbReference type="InterPro" id="IPR001897">
    <property type="entry name" value="Porin_gammaproteobac"/>
</dbReference>
<dbReference type="CDD" id="cd00342">
    <property type="entry name" value="gram_neg_porins"/>
    <property type="match status" value="1"/>
</dbReference>
<dbReference type="RefSeq" id="WP_105594376.1">
    <property type="nucleotide sequence ID" value="NZ_PDET01000015.1"/>
</dbReference>
<keyword evidence="7" id="KW-1185">Reference proteome</keyword>
<dbReference type="InterPro" id="IPR050298">
    <property type="entry name" value="Gram-neg_bact_OMP"/>
</dbReference>
<dbReference type="Proteomes" id="UP000239181">
    <property type="component" value="Unassembled WGS sequence"/>
</dbReference>
<protein>
    <submittedName>
        <fullName evidence="6">Porin OmpC</fullName>
    </submittedName>
</protein>
<keyword evidence="4" id="KW-0472">Membrane</keyword>
<dbReference type="PRINTS" id="PR00183">
    <property type="entry name" value="ECOLIPORIN"/>
</dbReference>
<feature type="chain" id="PRO_5015753352" evidence="5">
    <location>
        <begin position="23"/>
        <end position="355"/>
    </location>
</feature>
<dbReference type="PRINTS" id="PR00182">
    <property type="entry name" value="ECOLNEIPORIN"/>
</dbReference>
<dbReference type="GO" id="GO:0009279">
    <property type="term" value="C:cell outer membrane"/>
    <property type="evidence" value="ECO:0007669"/>
    <property type="project" value="UniProtKB-SubCell"/>
</dbReference>
<feature type="signal peptide" evidence="5">
    <location>
        <begin position="1"/>
        <end position="22"/>
    </location>
</feature>
<reference evidence="6 7" key="1">
    <citation type="submission" date="2017-10" db="EMBL/GenBank/DDBJ databases">
        <title>Draft genome of two endophytic bacteria isolated from 'guarana' Paullinia cupana (Mart.) Ducke.</title>
        <authorList>
            <person name="Siqueira K.A."/>
            <person name="Liotti R.G."/>
            <person name="Mendes T.A."/>
            <person name="Soares M.A."/>
        </authorList>
    </citation>
    <scope>NUCLEOTIDE SEQUENCE [LARGE SCALE GENOMIC DNA]</scope>
    <source>
        <strain evidence="6 7">342</strain>
    </source>
</reference>
<evidence type="ECO:0000256" key="3">
    <source>
        <dbReference type="ARBA" id="ARBA00022729"/>
    </source>
</evidence>
<dbReference type="GO" id="GO:0015288">
    <property type="term" value="F:porin activity"/>
    <property type="evidence" value="ECO:0007669"/>
    <property type="project" value="InterPro"/>
</dbReference>
<dbReference type="Gene3D" id="2.40.160.10">
    <property type="entry name" value="Porin"/>
    <property type="match status" value="1"/>
</dbReference>
<dbReference type="PANTHER" id="PTHR34501">
    <property type="entry name" value="PROTEIN YDDL-RELATED"/>
    <property type="match status" value="1"/>
</dbReference>
<evidence type="ECO:0000313" key="6">
    <source>
        <dbReference type="EMBL" id="PRD13901.1"/>
    </source>
</evidence>
<dbReference type="AlphaFoldDB" id="A0A2S9I7Z4"/>
<gene>
    <name evidence="6" type="ORF">CQW29_19370</name>
</gene>
<dbReference type="SUPFAM" id="SSF56935">
    <property type="entry name" value="Porins"/>
    <property type="match status" value="1"/>
</dbReference>
<comment type="caution">
    <text evidence="6">The sequence shown here is derived from an EMBL/GenBank/DDBJ whole genome shotgun (WGS) entry which is preliminary data.</text>
</comment>
<comment type="subcellular location">
    <subcellularLocation>
        <location evidence="1">Cell outer membrane</location>
        <topology evidence="1">Multi-pass membrane protein</topology>
    </subcellularLocation>
</comment>
<evidence type="ECO:0000256" key="2">
    <source>
        <dbReference type="ARBA" id="ARBA00007539"/>
    </source>
</evidence>
<dbReference type="EMBL" id="PDET01000015">
    <property type="protein sequence ID" value="PRD13901.1"/>
    <property type="molecule type" value="Genomic_DNA"/>
</dbReference>
<keyword evidence="3 5" id="KW-0732">Signal</keyword>
<dbReference type="Pfam" id="PF00267">
    <property type="entry name" value="Porin_1"/>
    <property type="match status" value="1"/>
</dbReference>
<evidence type="ECO:0000256" key="4">
    <source>
        <dbReference type="ARBA" id="ARBA00023136"/>
    </source>
</evidence>